<accession>A0A6H5IZ15</accession>
<keyword evidence="3" id="KW-1185">Reference proteome</keyword>
<protein>
    <submittedName>
        <fullName evidence="2">Uncharacterized protein</fullName>
    </submittedName>
</protein>
<dbReference type="AlphaFoldDB" id="A0A6H5IZ15"/>
<evidence type="ECO:0000313" key="2">
    <source>
        <dbReference type="EMBL" id="CAB0042198.1"/>
    </source>
</evidence>
<gene>
    <name evidence="2" type="ORF">TBRA_LOCUS13830</name>
</gene>
<proteinExistence type="predicted"/>
<feature type="compositionally biased region" description="Basic and acidic residues" evidence="1">
    <location>
        <begin position="1"/>
        <end position="14"/>
    </location>
</feature>
<feature type="region of interest" description="Disordered" evidence="1">
    <location>
        <begin position="1"/>
        <end position="87"/>
    </location>
</feature>
<reference evidence="2 3" key="1">
    <citation type="submission" date="2020-02" db="EMBL/GenBank/DDBJ databases">
        <authorList>
            <person name="Ferguson B K."/>
        </authorList>
    </citation>
    <scope>NUCLEOTIDE SEQUENCE [LARGE SCALE GENOMIC DNA]</scope>
</reference>
<feature type="compositionally biased region" description="Basic and acidic residues" evidence="1">
    <location>
        <begin position="160"/>
        <end position="174"/>
    </location>
</feature>
<dbReference type="Proteomes" id="UP000479190">
    <property type="component" value="Unassembled WGS sequence"/>
</dbReference>
<feature type="compositionally biased region" description="Basic and acidic residues" evidence="1">
    <location>
        <begin position="52"/>
        <end position="82"/>
    </location>
</feature>
<feature type="region of interest" description="Disordered" evidence="1">
    <location>
        <begin position="202"/>
        <end position="253"/>
    </location>
</feature>
<feature type="region of interest" description="Disordered" evidence="1">
    <location>
        <begin position="148"/>
        <end position="174"/>
    </location>
</feature>
<evidence type="ECO:0000256" key="1">
    <source>
        <dbReference type="SAM" id="MobiDB-lite"/>
    </source>
</evidence>
<dbReference type="EMBL" id="CADCXV010001169">
    <property type="protein sequence ID" value="CAB0042198.1"/>
    <property type="molecule type" value="Genomic_DNA"/>
</dbReference>
<organism evidence="2 3">
    <name type="scientific">Trichogramma brassicae</name>
    <dbReference type="NCBI Taxonomy" id="86971"/>
    <lineage>
        <taxon>Eukaryota</taxon>
        <taxon>Metazoa</taxon>
        <taxon>Ecdysozoa</taxon>
        <taxon>Arthropoda</taxon>
        <taxon>Hexapoda</taxon>
        <taxon>Insecta</taxon>
        <taxon>Pterygota</taxon>
        <taxon>Neoptera</taxon>
        <taxon>Endopterygota</taxon>
        <taxon>Hymenoptera</taxon>
        <taxon>Apocrita</taxon>
        <taxon>Proctotrupomorpha</taxon>
        <taxon>Chalcidoidea</taxon>
        <taxon>Trichogrammatidae</taxon>
        <taxon>Trichogramma</taxon>
    </lineage>
</organism>
<name>A0A6H5IZ15_9HYME</name>
<sequence>MPEHQRQLRPRSPELEEQLQASNEVPEDVVPEQPQAQQREVVVWEQPQASARRHEDDAQQHHHEHDVPEQQEHQRSRSEQLEQLRPPLLDLVEAAQAFEQQLEDVVRQLRDDDAREHPRVRLLALAELPQVSEQQHEGDVPVGLVQQHKDDARQQQASAQRREDVSQRRHEEQPQLRSAALAQWVPALLQQLVDDEPVQALEQDPNLEEQQHDSDSVRTSWRIESTIRRPRTYRNGPASQEDTRNRQGTSGKVAFSPNWRFPPLYLTHRQCTHQAARNRTKYLSTLPMKTYIILI</sequence>
<evidence type="ECO:0000313" key="3">
    <source>
        <dbReference type="Proteomes" id="UP000479190"/>
    </source>
</evidence>